<reference evidence="6 7" key="1">
    <citation type="submission" date="2017-04" db="EMBL/GenBank/DDBJ databases">
        <title>The genome sequence of Weissella cibaria isolated from wild Drosophila.</title>
        <authorList>
            <person name="Ricks N.J."/>
            <person name="Carroll C."/>
            <person name="Walters A."/>
            <person name="Newell P.D."/>
            <person name="Chaston J.M."/>
        </authorList>
    </citation>
    <scope>NUCLEOTIDE SEQUENCE [LARGE SCALE GENOMIC DNA]</scope>
    <source>
        <strain evidence="6 7">DmW_103</strain>
    </source>
</reference>
<gene>
    <name evidence="5" type="ORF">B6254_0732</name>
    <name evidence="6" type="ORF">B9D04_00195</name>
</gene>
<evidence type="ECO:0000313" key="8">
    <source>
        <dbReference type="Proteomes" id="UP000244870"/>
    </source>
</evidence>
<reference evidence="5 8" key="2">
    <citation type="submission" date="2017-04" db="EMBL/GenBank/DDBJ databases">
        <title>Weissella cibaria strain m2 complete genome.</title>
        <authorList>
            <person name="Pan Q."/>
            <person name="Tan M."/>
            <person name="Yao F."/>
            <person name="Su S."/>
        </authorList>
    </citation>
    <scope>NUCLEOTIDE SEQUENCE [LARGE SCALE GENOMIC DNA]</scope>
    <source>
        <strain evidence="5 8">M2</strain>
    </source>
</reference>
<keyword evidence="1" id="KW-1188">Viral release from host cell</keyword>
<proteinExistence type="predicted"/>
<evidence type="ECO:0000256" key="3">
    <source>
        <dbReference type="ARBA" id="ARBA00022801"/>
    </source>
</evidence>
<sequence>MTDIEQHYVDIGELEVRSSSDGKFVGQIAGYALKFDKPSVSRGPFIEYIRTGALNGVDLTEVLALFEHDYASLLGRVDAGTLSLHVEDVGLHFVLDVPDTTLGRDVYNNVKLGNLKGMSFGFVVAKGGDEWKQGEKPTRIINKIAELKEISVVSVPAYDDTSVQVTRSLSAFFDAQNEHEYREKVRIYLGGTDE</sequence>
<evidence type="ECO:0000313" key="5">
    <source>
        <dbReference type="EMBL" id="AWF95139.1"/>
    </source>
</evidence>
<protein>
    <submittedName>
        <fullName evidence="6">Prohead protease</fullName>
    </submittedName>
</protein>
<dbReference type="Proteomes" id="UP000193588">
    <property type="component" value="Unassembled WGS sequence"/>
</dbReference>
<dbReference type="AlphaFoldDB" id="A0A1X4JP65"/>
<dbReference type="NCBIfam" id="TIGR01543">
    <property type="entry name" value="proheadase_HK97"/>
    <property type="match status" value="1"/>
</dbReference>
<dbReference type="Pfam" id="PF04586">
    <property type="entry name" value="Peptidase_S78"/>
    <property type="match status" value="1"/>
</dbReference>
<evidence type="ECO:0000259" key="4">
    <source>
        <dbReference type="Pfam" id="PF04586"/>
    </source>
</evidence>
<evidence type="ECO:0000313" key="7">
    <source>
        <dbReference type="Proteomes" id="UP000193588"/>
    </source>
</evidence>
<organism evidence="6 7">
    <name type="scientific">Weissella cibaria</name>
    <dbReference type="NCBI Taxonomy" id="137591"/>
    <lineage>
        <taxon>Bacteria</taxon>
        <taxon>Bacillati</taxon>
        <taxon>Bacillota</taxon>
        <taxon>Bacilli</taxon>
        <taxon>Lactobacillales</taxon>
        <taxon>Lactobacillaceae</taxon>
        <taxon>Weissella</taxon>
    </lineage>
</organism>
<dbReference type="InterPro" id="IPR054613">
    <property type="entry name" value="Peptidase_S78_dom"/>
</dbReference>
<evidence type="ECO:0000256" key="2">
    <source>
        <dbReference type="ARBA" id="ARBA00022670"/>
    </source>
</evidence>
<evidence type="ECO:0000256" key="1">
    <source>
        <dbReference type="ARBA" id="ARBA00022612"/>
    </source>
</evidence>
<dbReference type="Proteomes" id="UP000244870">
    <property type="component" value="Chromosome"/>
</dbReference>
<dbReference type="EMBL" id="CP020928">
    <property type="protein sequence ID" value="AWF95139.1"/>
    <property type="molecule type" value="Genomic_DNA"/>
</dbReference>
<accession>A0A1X4JP65</accession>
<keyword evidence="3" id="KW-0378">Hydrolase</keyword>
<keyword evidence="2 6" id="KW-0645">Protease</keyword>
<dbReference type="RefSeq" id="WP_085636858.1">
    <property type="nucleotide sequence ID" value="NZ_CP020928.1"/>
</dbReference>
<dbReference type="EMBL" id="NDXJ01000001">
    <property type="protein sequence ID" value="OSP90562.1"/>
    <property type="molecule type" value="Genomic_DNA"/>
</dbReference>
<dbReference type="GO" id="GO:0008233">
    <property type="term" value="F:peptidase activity"/>
    <property type="evidence" value="ECO:0007669"/>
    <property type="project" value="UniProtKB-KW"/>
</dbReference>
<dbReference type="GO" id="GO:0006508">
    <property type="term" value="P:proteolysis"/>
    <property type="evidence" value="ECO:0007669"/>
    <property type="project" value="UniProtKB-KW"/>
</dbReference>
<feature type="domain" description="Prohead serine protease" evidence="4">
    <location>
        <begin position="14"/>
        <end position="169"/>
    </location>
</feature>
<dbReference type="InterPro" id="IPR006433">
    <property type="entry name" value="Prohead_protease"/>
</dbReference>
<name>A0A1X4JP65_9LACO</name>
<evidence type="ECO:0000313" key="6">
    <source>
        <dbReference type="EMBL" id="OSP90562.1"/>
    </source>
</evidence>